<dbReference type="PANTHER" id="PTHR43581">
    <property type="entry name" value="ATP/GTP PHOSPHATASE"/>
    <property type="match status" value="1"/>
</dbReference>
<gene>
    <name evidence="3" type="ORF">GCM10007923_04420</name>
</gene>
<feature type="domain" description="OLD protein-like TOPRIM" evidence="2">
    <location>
        <begin position="494"/>
        <end position="559"/>
    </location>
</feature>
<protein>
    <submittedName>
        <fullName evidence="3">ATP-dependent endonuclease</fullName>
    </submittedName>
</protein>
<dbReference type="EMBL" id="BSOP01000004">
    <property type="protein sequence ID" value="GLR49237.1"/>
    <property type="molecule type" value="Genomic_DNA"/>
</dbReference>
<dbReference type="CDD" id="cd01026">
    <property type="entry name" value="TOPRIM_OLD"/>
    <property type="match status" value="1"/>
</dbReference>
<dbReference type="Pfam" id="PF13175">
    <property type="entry name" value="AAA_15"/>
    <property type="match status" value="1"/>
</dbReference>
<dbReference type="InterPro" id="IPR051396">
    <property type="entry name" value="Bact_Antivir_Def_Nuclease"/>
</dbReference>
<evidence type="ECO:0000259" key="1">
    <source>
        <dbReference type="Pfam" id="PF13175"/>
    </source>
</evidence>
<evidence type="ECO:0000313" key="4">
    <source>
        <dbReference type="Proteomes" id="UP001156702"/>
    </source>
</evidence>
<dbReference type="SUPFAM" id="SSF52540">
    <property type="entry name" value="P-loop containing nucleoside triphosphate hydrolases"/>
    <property type="match status" value="1"/>
</dbReference>
<dbReference type="InterPro" id="IPR027417">
    <property type="entry name" value="P-loop_NTPase"/>
</dbReference>
<keyword evidence="3" id="KW-0255">Endonuclease</keyword>
<feature type="domain" description="Endonuclease GajA/Old nuclease/RecF-like AAA" evidence="1">
    <location>
        <begin position="32"/>
        <end position="428"/>
    </location>
</feature>
<dbReference type="RefSeq" id="WP_244769592.1">
    <property type="nucleotide sequence ID" value="NZ_BSOP01000004.1"/>
</dbReference>
<evidence type="ECO:0000259" key="2">
    <source>
        <dbReference type="Pfam" id="PF20469"/>
    </source>
</evidence>
<comment type="caution">
    <text evidence="3">The sequence shown here is derived from an EMBL/GenBank/DDBJ whole genome shotgun (WGS) entry which is preliminary data.</text>
</comment>
<keyword evidence="3" id="KW-0540">Nuclease</keyword>
<dbReference type="InterPro" id="IPR034139">
    <property type="entry name" value="TOPRIM_OLD"/>
</dbReference>
<dbReference type="Proteomes" id="UP001156702">
    <property type="component" value="Unassembled WGS sequence"/>
</dbReference>
<dbReference type="Gene3D" id="3.40.50.300">
    <property type="entry name" value="P-loop containing nucleotide triphosphate hydrolases"/>
    <property type="match status" value="1"/>
</dbReference>
<reference evidence="4" key="1">
    <citation type="journal article" date="2019" name="Int. J. Syst. Evol. Microbiol.">
        <title>The Global Catalogue of Microorganisms (GCM) 10K type strain sequencing project: providing services to taxonomists for standard genome sequencing and annotation.</title>
        <authorList>
            <consortium name="The Broad Institute Genomics Platform"/>
            <consortium name="The Broad Institute Genome Sequencing Center for Infectious Disease"/>
            <person name="Wu L."/>
            <person name="Ma J."/>
        </authorList>
    </citation>
    <scope>NUCLEOTIDE SEQUENCE [LARGE SCALE GENOMIC DNA]</scope>
    <source>
        <strain evidence="4">NBRC 102122</strain>
    </source>
</reference>
<dbReference type="InterPro" id="IPR041685">
    <property type="entry name" value="AAA_GajA/Old/RecF-like"/>
</dbReference>
<dbReference type="Pfam" id="PF20469">
    <property type="entry name" value="OLD-like_TOPRIM"/>
    <property type="match status" value="1"/>
</dbReference>
<accession>A0ABQ5ZF41</accession>
<sequence length="666" mass="74094">MAWVGGGGENRKQRILQMQLNRASFSVLEARMQISKVVLDNFRSIEHLEADFGKLTSLVGANNCGKSTILKAIDLFFDAAAKMTPADYYLHDQTRTISISIEFENLTPEEIREFGGAVKGGRLRIVREFGGMAQESGEYAVFADINPAFENFRDENNGTKKRSIYSDLRKNYPDLAPATGEEMEENLRAWERENSSKLQFKKVRGFFGAKNVANGKLKKKTSVRLVPAVKDTSEETSDAKRSPVVGLLNEIVKQTFENKSEFTEFIESANKRIAELSDPSSVPQLAGISTRLTSAVSRYYADTNLVADLSKANEINVTFPNPLITVVHRGLKVDVAHVGHGLQRAIFFSLVQFLAEEQTEQGNGKESGPEFSDPQSDIILLIEEPEIYQHPIKQVLFYDAFKEITDAFNRKSGIRIQIIFATHSEKFVSIKDVSNIRIISKKNISGDVITQAKSLSIEQFSQGMATVVGAARPLSNEAFSATLHIFNREVSEGFLAEKIILVEGVSDKAILEAALLCKNSSAQKEGISVIEVGGKTKIDKPLFAFRSLGIPVHVVFDNDSTAKDPKASAKRNRNIQSICNVEKPEDFPVGVFDLYSCFEGNLENYLRSETGDQYRELMDRVCNDFGLSLTDAVKTPAVVSSFLMRANDAHISYDTLDRIIETVRRM</sequence>
<evidence type="ECO:0000313" key="3">
    <source>
        <dbReference type="EMBL" id="GLR49237.1"/>
    </source>
</evidence>
<name>A0ABQ5ZF41_9HYPH</name>
<dbReference type="PANTHER" id="PTHR43581:SF4">
    <property type="entry name" value="ATP_GTP PHOSPHATASE"/>
    <property type="match status" value="1"/>
</dbReference>
<organism evidence="3 4">
    <name type="scientific">Shinella yambaruensis</name>
    <dbReference type="NCBI Taxonomy" id="415996"/>
    <lineage>
        <taxon>Bacteria</taxon>
        <taxon>Pseudomonadati</taxon>
        <taxon>Pseudomonadota</taxon>
        <taxon>Alphaproteobacteria</taxon>
        <taxon>Hyphomicrobiales</taxon>
        <taxon>Rhizobiaceae</taxon>
        <taxon>Shinella</taxon>
    </lineage>
</organism>
<dbReference type="GO" id="GO:0004519">
    <property type="term" value="F:endonuclease activity"/>
    <property type="evidence" value="ECO:0007669"/>
    <property type="project" value="UniProtKB-KW"/>
</dbReference>
<keyword evidence="4" id="KW-1185">Reference proteome</keyword>
<keyword evidence="3" id="KW-0378">Hydrolase</keyword>
<proteinExistence type="predicted"/>